<dbReference type="RefSeq" id="WP_171475417.1">
    <property type="nucleotide sequence ID" value="NZ_CP053452.2"/>
</dbReference>
<dbReference type="NCBIfam" id="TIGR03067">
    <property type="entry name" value="Planc_TIGR03067"/>
    <property type="match status" value="1"/>
</dbReference>
<dbReference type="KEGG" id="ftj:FTUN_8352"/>
<evidence type="ECO:0000313" key="2">
    <source>
        <dbReference type="EMBL" id="QJX00720.1"/>
    </source>
</evidence>
<dbReference type="InterPro" id="IPR017504">
    <property type="entry name" value="CHP03067_Planctomycetes"/>
</dbReference>
<feature type="chain" id="PRO_5026792061" description="TIGR03067 domain-containing protein" evidence="1">
    <location>
        <begin position="20"/>
        <end position="154"/>
    </location>
</feature>
<keyword evidence="1" id="KW-0732">Signal</keyword>
<evidence type="ECO:0000313" key="3">
    <source>
        <dbReference type="Proteomes" id="UP000503447"/>
    </source>
</evidence>
<evidence type="ECO:0008006" key="4">
    <source>
        <dbReference type="Google" id="ProtNLM"/>
    </source>
</evidence>
<dbReference type="EMBL" id="CP053452">
    <property type="protein sequence ID" value="QJX00720.1"/>
    <property type="molecule type" value="Genomic_DNA"/>
</dbReference>
<protein>
    <recommendedName>
        <fullName evidence="4">TIGR03067 domain-containing protein</fullName>
    </recommendedName>
</protein>
<keyword evidence="3" id="KW-1185">Reference proteome</keyword>
<gene>
    <name evidence="2" type="ORF">FTUN_8352</name>
</gene>
<name>A0A6M5Z2R6_9BACT</name>
<sequence length="154" mass="16941">MTRFTLIACFVLAGAAARAADPVADEVKKLQGEWQVVEVEAKGKKVAKDDAEAKSMRFLIKDTELVVRAADGGGAERKKTFKLDPAKTPKEIDVTSLDGQEKDTTAACIYKLEKDRLTICMPYFTKDPSRRPTEFKAGADDGLMLITMVRVKAK</sequence>
<accession>A0A6M5Z2R6</accession>
<reference evidence="3" key="1">
    <citation type="submission" date="2020-05" db="EMBL/GenBank/DDBJ databases">
        <title>Frigoriglobus tundricola gen. nov., sp. nov., a psychrotolerant cellulolytic planctomycete of the family Gemmataceae with two divergent copies of 16S rRNA gene.</title>
        <authorList>
            <person name="Kulichevskaya I.S."/>
            <person name="Ivanova A.A."/>
            <person name="Naumoff D.G."/>
            <person name="Beletsky A.V."/>
            <person name="Rijpstra W.I.C."/>
            <person name="Sinninghe Damste J.S."/>
            <person name="Mardanov A.V."/>
            <person name="Ravin N.V."/>
            <person name="Dedysh S.N."/>
        </authorList>
    </citation>
    <scope>NUCLEOTIDE SEQUENCE [LARGE SCALE GENOMIC DNA]</scope>
    <source>
        <strain evidence="3">PL17</strain>
    </source>
</reference>
<feature type="signal peptide" evidence="1">
    <location>
        <begin position="1"/>
        <end position="19"/>
    </location>
</feature>
<dbReference type="Proteomes" id="UP000503447">
    <property type="component" value="Chromosome"/>
</dbReference>
<proteinExistence type="predicted"/>
<evidence type="ECO:0000256" key="1">
    <source>
        <dbReference type="SAM" id="SignalP"/>
    </source>
</evidence>
<organism evidence="2 3">
    <name type="scientific">Frigoriglobus tundricola</name>
    <dbReference type="NCBI Taxonomy" id="2774151"/>
    <lineage>
        <taxon>Bacteria</taxon>
        <taxon>Pseudomonadati</taxon>
        <taxon>Planctomycetota</taxon>
        <taxon>Planctomycetia</taxon>
        <taxon>Gemmatales</taxon>
        <taxon>Gemmataceae</taxon>
        <taxon>Frigoriglobus</taxon>
    </lineage>
</organism>
<dbReference type="AlphaFoldDB" id="A0A6M5Z2R6"/>